<dbReference type="GO" id="GO:0006906">
    <property type="term" value="P:vesicle fusion"/>
    <property type="evidence" value="ECO:0007669"/>
    <property type="project" value="TreeGrafter"/>
</dbReference>
<evidence type="ECO:0000256" key="7">
    <source>
        <dbReference type="ARBA" id="ARBA00023136"/>
    </source>
</evidence>
<evidence type="ECO:0000256" key="6">
    <source>
        <dbReference type="ARBA" id="ARBA00022989"/>
    </source>
</evidence>
<dbReference type="InterPro" id="IPR010908">
    <property type="entry name" value="Longin_dom"/>
</dbReference>
<evidence type="ECO:0000256" key="10">
    <source>
        <dbReference type="ARBA" id="ARBA00037845"/>
    </source>
</evidence>
<feature type="coiled-coil region" evidence="16">
    <location>
        <begin position="148"/>
        <end position="178"/>
    </location>
</feature>
<dbReference type="InterPro" id="IPR011012">
    <property type="entry name" value="Longin-like_dom_sf"/>
</dbReference>
<evidence type="ECO:0000259" key="18">
    <source>
        <dbReference type="PROSITE" id="PS50859"/>
    </source>
</evidence>
<evidence type="ECO:0000256" key="5">
    <source>
        <dbReference type="ARBA" id="ARBA00022927"/>
    </source>
</evidence>
<dbReference type="GO" id="GO:0031201">
    <property type="term" value="C:SNARE complex"/>
    <property type="evidence" value="ECO:0007669"/>
    <property type="project" value="TreeGrafter"/>
</dbReference>
<keyword evidence="15 16" id="KW-0175">Coiled coil</keyword>
<dbReference type="GO" id="GO:0005794">
    <property type="term" value="C:Golgi apparatus"/>
    <property type="evidence" value="ECO:0007669"/>
    <property type="project" value="UniProtKB-SubCell"/>
</dbReference>
<dbReference type="GO" id="GO:0000149">
    <property type="term" value="F:SNARE binding"/>
    <property type="evidence" value="ECO:0007669"/>
    <property type="project" value="TreeGrafter"/>
</dbReference>
<dbReference type="GO" id="GO:0006887">
    <property type="term" value="P:exocytosis"/>
    <property type="evidence" value="ECO:0007669"/>
    <property type="project" value="TreeGrafter"/>
</dbReference>
<dbReference type="InterPro" id="IPR042855">
    <property type="entry name" value="V_SNARE_CC"/>
</dbReference>
<dbReference type="GO" id="GO:0005765">
    <property type="term" value="C:lysosomal membrane"/>
    <property type="evidence" value="ECO:0007669"/>
    <property type="project" value="UniProtKB-SubCell"/>
</dbReference>
<dbReference type="Gene3D" id="3.30.450.50">
    <property type="entry name" value="Longin domain"/>
    <property type="match status" value="1"/>
</dbReference>
<feature type="domain" description="Longin" evidence="18">
    <location>
        <begin position="7"/>
        <end position="112"/>
    </location>
</feature>
<evidence type="ECO:0000256" key="11">
    <source>
        <dbReference type="ARBA" id="ARBA00037863"/>
    </source>
</evidence>
<evidence type="ECO:0000256" key="9">
    <source>
        <dbReference type="ARBA" id="ARBA00037803"/>
    </source>
</evidence>
<name>A0A0B6Y7Y7_9EUPU</name>
<proteinExistence type="inferred from homology"/>
<comment type="subcellular location">
    <subcellularLocation>
        <location evidence="12">Cytoplasmic vesicle</location>
        <location evidence="12">Phagosome membrane</location>
        <topology evidence="12">Single-pass type IV membrane protein</topology>
    </subcellularLocation>
    <subcellularLocation>
        <location evidence="9">Cytoplasmic vesicle</location>
        <location evidence="9">Secretory vesicle membrane</location>
        <topology evidence="9">Single-pass type IV membrane protein</topology>
    </subcellularLocation>
    <subcellularLocation>
        <location evidence="1">Endoplasmic reticulum membrane</location>
        <topology evidence="1">Single-pass type IV membrane protein</topology>
    </subcellularLocation>
    <subcellularLocation>
        <location evidence="8">Golgi apparatus</location>
        <location evidence="8">trans-Golgi network membrane</location>
        <topology evidence="8">Single-pass type IV membrane protein</topology>
    </subcellularLocation>
    <subcellularLocation>
        <location evidence="10">Late endosome membrane</location>
        <topology evidence="10">Single-pass type IV membrane protein</topology>
    </subcellularLocation>
    <subcellularLocation>
        <location evidence="11">Lysosome membrane</location>
        <topology evidence="11">Single-pass type IV membrane protein</topology>
    </subcellularLocation>
</comment>
<keyword evidence="4 17" id="KW-0812">Transmembrane</keyword>
<dbReference type="Pfam" id="PF13774">
    <property type="entry name" value="Longin"/>
    <property type="match status" value="1"/>
</dbReference>
<dbReference type="FunFam" id="1.20.5.110:FF:000004">
    <property type="entry name" value="Vesicle-associated membrane protein 7"/>
    <property type="match status" value="1"/>
</dbReference>
<evidence type="ECO:0000256" key="16">
    <source>
        <dbReference type="SAM" id="Coils"/>
    </source>
</evidence>
<dbReference type="GO" id="GO:0031902">
    <property type="term" value="C:late endosome membrane"/>
    <property type="evidence" value="ECO:0007669"/>
    <property type="project" value="UniProtKB-SubCell"/>
</dbReference>
<dbReference type="GO" id="GO:0030658">
    <property type="term" value="C:transport vesicle membrane"/>
    <property type="evidence" value="ECO:0007669"/>
    <property type="project" value="UniProtKB-SubCell"/>
</dbReference>
<dbReference type="PANTHER" id="PTHR21136:SF168">
    <property type="entry name" value="VESICLE-ASSOCIATED MEMBRANE PROTEIN 9"/>
    <property type="match status" value="1"/>
</dbReference>
<evidence type="ECO:0000256" key="2">
    <source>
        <dbReference type="ARBA" id="ARBA00008025"/>
    </source>
</evidence>
<reference evidence="20" key="1">
    <citation type="submission" date="2014-12" db="EMBL/GenBank/DDBJ databases">
        <title>Insight into the proteome of Arion vulgaris.</title>
        <authorList>
            <person name="Aradska J."/>
            <person name="Bulat T."/>
            <person name="Smidak R."/>
            <person name="Sarate P."/>
            <person name="Gangsoo J."/>
            <person name="Sialana F."/>
            <person name="Bilban M."/>
            <person name="Lubec G."/>
        </authorList>
    </citation>
    <scope>NUCLEOTIDE SEQUENCE</scope>
    <source>
        <tissue evidence="20">Skin</tissue>
    </source>
</reference>
<feature type="domain" description="V-SNARE coiled-coil homology" evidence="19">
    <location>
        <begin position="129"/>
        <end position="189"/>
    </location>
</feature>
<keyword evidence="5" id="KW-0653">Protein transport</keyword>
<evidence type="ECO:0000256" key="15">
    <source>
        <dbReference type="PROSITE-ProRule" id="PRU00290"/>
    </source>
</evidence>
<dbReference type="EMBL" id="HACG01005388">
    <property type="protein sequence ID" value="CEK52253.1"/>
    <property type="molecule type" value="Transcribed_RNA"/>
</dbReference>
<dbReference type="SUPFAM" id="SSF64356">
    <property type="entry name" value="SNARE-like"/>
    <property type="match status" value="1"/>
</dbReference>
<dbReference type="Gene3D" id="1.20.5.110">
    <property type="match status" value="1"/>
</dbReference>
<keyword evidence="7 17" id="KW-0472">Membrane</keyword>
<dbReference type="PANTHER" id="PTHR21136">
    <property type="entry name" value="SNARE PROTEINS"/>
    <property type="match status" value="1"/>
</dbReference>
<evidence type="ECO:0000256" key="8">
    <source>
        <dbReference type="ARBA" id="ARBA00037801"/>
    </source>
</evidence>
<dbReference type="PROSITE" id="PS00417">
    <property type="entry name" value="SYNAPTOBREVIN"/>
    <property type="match status" value="1"/>
</dbReference>
<evidence type="ECO:0000313" key="20">
    <source>
        <dbReference type="EMBL" id="CEK52253.1"/>
    </source>
</evidence>
<evidence type="ECO:0000256" key="12">
    <source>
        <dbReference type="ARBA" id="ARBA00037875"/>
    </source>
</evidence>
<keyword evidence="3" id="KW-0813">Transport</keyword>
<organism evidence="20">
    <name type="scientific">Arion vulgaris</name>
    <dbReference type="NCBI Taxonomy" id="1028688"/>
    <lineage>
        <taxon>Eukaryota</taxon>
        <taxon>Metazoa</taxon>
        <taxon>Spiralia</taxon>
        <taxon>Lophotrochozoa</taxon>
        <taxon>Mollusca</taxon>
        <taxon>Gastropoda</taxon>
        <taxon>Heterobranchia</taxon>
        <taxon>Euthyneura</taxon>
        <taxon>Panpulmonata</taxon>
        <taxon>Eupulmonata</taxon>
        <taxon>Stylommatophora</taxon>
        <taxon>Helicina</taxon>
        <taxon>Arionoidea</taxon>
        <taxon>Arionidae</taxon>
        <taxon>Arion</taxon>
    </lineage>
</organism>
<dbReference type="Pfam" id="PF00957">
    <property type="entry name" value="Synaptobrevin"/>
    <property type="match status" value="1"/>
</dbReference>
<feature type="transmembrane region" description="Helical" evidence="17">
    <location>
        <begin position="193"/>
        <end position="214"/>
    </location>
</feature>
<evidence type="ECO:0000256" key="3">
    <source>
        <dbReference type="ARBA" id="ARBA00022448"/>
    </source>
</evidence>
<dbReference type="PROSITE" id="PS50859">
    <property type="entry name" value="LONGIN"/>
    <property type="match status" value="1"/>
</dbReference>
<dbReference type="InterPro" id="IPR051097">
    <property type="entry name" value="Synaptobrevin-like_transport"/>
</dbReference>
<dbReference type="CDD" id="cd14824">
    <property type="entry name" value="Longin"/>
    <property type="match status" value="1"/>
</dbReference>
<dbReference type="SMART" id="SM01270">
    <property type="entry name" value="Longin"/>
    <property type="match status" value="1"/>
</dbReference>
<dbReference type="GO" id="GO:0005484">
    <property type="term" value="F:SNAP receptor activity"/>
    <property type="evidence" value="ECO:0007669"/>
    <property type="project" value="TreeGrafter"/>
</dbReference>
<evidence type="ECO:0000256" key="4">
    <source>
        <dbReference type="ARBA" id="ARBA00022692"/>
    </source>
</evidence>
<gene>
    <name evidence="20" type="primary">ORF16069</name>
</gene>
<dbReference type="GO" id="GO:0005789">
    <property type="term" value="C:endoplasmic reticulum membrane"/>
    <property type="evidence" value="ECO:0007669"/>
    <property type="project" value="UniProtKB-SubCell"/>
</dbReference>
<dbReference type="PRINTS" id="PR00219">
    <property type="entry name" value="SYNAPTOBREVN"/>
</dbReference>
<dbReference type="SUPFAM" id="SSF58038">
    <property type="entry name" value="SNARE fusion complex"/>
    <property type="match status" value="1"/>
</dbReference>
<evidence type="ECO:0000259" key="19">
    <source>
        <dbReference type="PROSITE" id="PS50892"/>
    </source>
</evidence>
<accession>A0A0B6Y7Y7</accession>
<evidence type="ECO:0000256" key="13">
    <source>
        <dbReference type="ARBA" id="ARBA00039269"/>
    </source>
</evidence>
<evidence type="ECO:0000256" key="14">
    <source>
        <dbReference type="ARBA" id="ARBA00042194"/>
    </source>
</evidence>
<dbReference type="GO" id="GO:0015031">
    <property type="term" value="P:protein transport"/>
    <property type="evidence" value="ECO:0007669"/>
    <property type="project" value="UniProtKB-KW"/>
</dbReference>
<protein>
    <recommendedName>
        <fullName evidence="13">Vesicle-associated membrane protein 7</fullName>
    </recommendedName>
    <alternativeName>
        <fullName evidence="14">Synaptobrevin-like protein 1</fullName>
    </alternativeName>
</protein>
<sequence length="236" mass="26274">MPILYSCIARGTTVLCSSPSGAANFSETMRSMLPNISMKTGEKKTYTSNNYEFHCLTEDGILFVCATESSVAKQQPYGFLSEIKRRFQNGTVYNRAETAGYGELDKDFGFVMSQQMQKFSQPGAGNSGSVAAVQAQVDEVKGVMSQNIERVLQRGDRLEDLMDKTEELEAGAASFQRTARKIKTRYWWRNKKMTLILICVGLIVILVIVLIILFSTHVLPVKDDDKKDTSATTPKP</sequence>
<dbReference type="CDD" id="cd15868">
    <property type="entry name" value="R-SNARE_VAMP8"/>
    <property type="match status" value="1"/>
</dbReference>
<keyword evidence="6 17" id="KW-1133">Transmembrane helix</keyword>
<evidence type="ECO:0000256" key="17">
    <source>
        <dbReference type="SAM" id="Phobius"/>
    </source>
</evidence>
<evidence type="ECO:0000256" key="1">
    <source>
        <dbReference type="ARBA" id="ARBA00004163"/>
    </source>
</evidence>
<dbReference type="GO" id="GO:0030670">
    <property type="term" value="C:phagocytic vesicle membrane"/>
    <property type="evidence" value="ECO:0007669"/>
    <property type="project" value="UniProtKB-SubCell"/>
</dbReference>
<comment type="similarity">
    <text evidence="2">Belongs to the synaptobrevin family.</text>
</comment>
<dbReference type="AlphaFoldDB" id="A0A0B6Y7Y7"/>
<dbReference type="InterPro" id="IPR001388">
    <property type="entry name" value="Synaptobrevin-like"/>
</dbReference>
<dbReference type="PROSITE" id="PS50892">
    <property type="entry name" value="V_SNARE"/>
    <property type="match status" value="1"/>
</dbReference>